<dbReference type="RefSeq" id="WP_119367655.1">
    <property type="nucleotide sequence ID" value="NZ_QXDJ01000005.1"/>
</dbReference>
<dbReference type="Proteomes" id="UP000265930">
    <property type="component" value="Unassembled WGS sequence"/>
</dbReference>
<evidence type="ECO:0000313" key="1">
    <source>
        <dbReference type="EMBL" id="RII32965.1"/>
    </source>
</evidence>
<comment type="caution">
    <text evidence="1">The sequence shown here is derived from an EMBL/GenBank/DDBJ whole genome shotgun (WGS) entry which is preliminary data.</text>
</comment>
<sequence length="360" mass="42031">MKIEIGESLLLSWLRHSKNCQLVQTNWKPSISSWELLHKEEVENLMVISSEHFRNKYGFELYKKNSSFMQLLQQAEIDVIGMSISQENTKELYAIDVAFHEAGLNYGDKNETASRVIKKIIRTAMCLYGYFGNKEGEIIFATPKVNNSVLDMVYPYLQDVNNIFHQLDFKYKVRFIANEDFSEKILEPVIASSSLVADTSELFMRSIQMYNLFSGDKKDNIKSNNTTIKKSSQIKAIEVTDFNGLSEMKIGVLVRSILTKMLQNNEISVEEIEKMQTADYSKEIFDIQYPLLVKDTIGNSRKIDRYWSGSVETYGERYFICSEWYETPNNNDRPYFMKWLSLRRKMDSYVINYNLEVPQK</sequence>
<dbReference type="AlphaFoldDB" id="A0A399IIY7"/>
<proteinExistence type="predicted"/>
<reference evidence="1 2" key="1">
    <citation type="submission" date="2018-08" db="EMBL/GenBank/DDBJ databases">
        <title>Genome of Clostridium chromiireducens C1, DSM12136.</title>
        <authorList>
            <person name="Xing M."/>
            <person name="Wei Y."/>
            <person name="Ang E.L."/>
            <person name="Zhao H."/>
            <person name="Zhang Y."/>
        </authorList>
    </citation>
    <scope>NUCLEOTIDE SEQUENCE [LARGE SCALE GENOMIC DNA]</scope>
    <source>
        <strain evidence="1 2">C1</strain>
    </source>
</reference>
<protein>
    <submittedName>
        <fullName evidence="1">Uncharacterized protein</fullName>
    </submittedName>
</protein>
<accession>A0A399IIY7</accession>
<name>A0A399IIY7_9CLOT</name>
<gene>
    <name evidence="1" type="ORF">D2A34_19200</name>
</gene>
<organism evidence="1 2">
    <name type="scientific">Clostridium chromiireducens</name>
    <dbReference type="NCBI Taxonomy" id="225345"/>
    <lineage>
        <taxon>Bacteria</taxon>
        <taxon>Bacillati</taxon>
        <taxon>Bacillota</taxon>
        <taxon>Clostridia</taxon>
        <taxon>Eubacteriales</taxon>
        <taxon>Clostridiaceae</taxon>
        <taxon>Clostridium</taxon>
    </lineage>
</organism>
<dbReference type="EMBL" id="QXDJ01000005">
    <property type="protein sequence ID" value="RII32965.1"/>
    <property type="molecule type" value="Genomic_DNA"/>
</dbReference>
<evidence type="ECO:0000313" key="2">
    <source>
        <dbReference type="Proteomes" id="UP000265930"/>
    </source>
</evidence>